<protein>
    <submittedName>
        <fullName evidence="2">Glycine zipper 2TM domain-containing protein</fullName>
    </submittedName>
</protein>
<accession>A0A0D6IRC4</accession>
<gene>
    <name evidence="2" type="ORF">DY367_02830</name>
</gene>
<feature type="domain" description="Glycine zipper 2TM" evidence="1">
    <location>
        <begin position="111"/>
        <end position="150"/>
    </location>
</feature>
<dbReference type="InterPro" id="IPR008816">
    <property type="entry name" value="Gly_zipper_2TM_dom"/>
</dbReference>
<comment type="caution">
    <text evidence="2">The sequence shown here is derived from an EMBL/GenBank/DDBJ whole genome shotgun (WGS) entry which is preliminary data.</text>
</comment>
<dbReference type="OrthoDB" id="5298161at2"/>
<evidence type="ECO:0000313" key="3">
    <source>
        <dbReference type="Proteomes" id="UP000285324"/>
    </source>
</evidence>
<dbReference type="Proteomes" id="UP000285324">
    <property type="component" value="Unassembled WGS sequence"/>
</dbReference>
<dbReference type="Pfam" id="PF05433">
    <property type="entry name" value="Rick_17kDa_Anti"/>
    <property type="match status" value="1"/>
</dbReference>
<proteinExistence type="predicted"/>
<evidence type="ECO:0000259" key="1">
    <source>
        <dbReference type="Pfam" id="PF05433"/>
    </source>
</evidence>
<organism evidence="2 3">
    <name type="scientific">Alcaligenes xylosoxydans xylosoxydans</name>
    <name type="common">Achromobacter xylosoxidans</name>
    <dbReference type="NCBI Taxonomy" id="85698"/>
    <lineage>
        <taxon>Bacteria</taxon>
        <taxon>Pseudomonadati</taxon>
        <taxon>Pseudomonadota</taxon>
        <taxon>Betaproteobacteria</taxon>
        <taxon>Burkholderiales</taxon>
        <taxon>Alcaligenaceae</taxon>
        <taxon>Achromobacter</taxon>
    </lineage>
</organism>
<reference evidence="2 3" key="1">
    <citation type="submission" date="2018-08" db="EMBL/GenBank/DDBJ databases">
        <title>Achromobacter xylosoxidans Genome sequencing and assembly.</title>
        <authorList>
            <person name="Wang R."/>
            <person name="Rensing C."/>
            <person name="Li Y."/>
        </authorList>
    </citation>
    <scope>NUCLEOTIDE SEQUENCE [LARGE SCALE GENOMIC DNA]</scope>
    <source>
        <strain evidence="2 3">GD003A</strain>
    </source>
</reference>
<sequence length="202" mass="20032">MSSTFSVASLSIAFGICVGAIVWGAISLAPRAYVAVRACAHGFTHSRGNTRRAAIVTSIAVTGLLAGCANQSASGGVYSYQQAQQVQQVQSGTVISARPITIQAGYNSGAGMAAGSALGGLAGSAIGNHKGSYVAAAIGALIGGIAGNSVERKVSEAAGIEVVVRLDSGQTQAIAQEADIPLKPGQRVQVLSGAGAVRVIPI</sequence>
<evidence type="ECO:0000313" key="2">
    <source>
        <dbReference type="EMBL" id="RPJ93280.1"/>
    </source>
</evidence>
<dbReference type="KEGG" id="axx:ERS451415_05738"/>
<dbReference type="AlphaFoldDB" id="A0A0D6IRC4"/>
<dbReference type="RefSeq" id="WP_006226466.1">
    <property type="nucleotide sequence ID" value="NZ_AP028040.1"/>
</dbReference>
<dbReference type="GO" id="GO:0019867">
    <property type="term" value="C:outer membrane"/>
    <property type="evidence" value="ECO:0007669"/>
    <property type="project" value="InterPro"/>
</dbReference>
<name>A0A0D6IRC4_ALCXX</name>
<dbReference type="EMBL" id="QVXO01000003">
    <property type="protein sequence ID" value="RPJ93280.1"/>
    <property type="molecule type" value="Genomic_DNA"/>
</dbReference>